<proteinExistence type="predicted"/>
<feature type="domain" description="FAD dependent oxidoreductase" evidence="1">
    <location>
        <begin position="5"/>
        <end position="328"/>
    </location>
</feature>
<keyword evidence="2" id="KW-0560">Oxidoreductase</keyword>
<sequence length="350" mass="39664">MQEVDYIIVGLGLAGIAFCEQLENANKTFIVFDNGMNGASRVAAGLYNPVILKRYTLPWKATEQLDIAVPYFKKIAQKIKANCIHEMPVQKVFYSAEDQNNWFAASDQPELNRFISTELIPDDNPNIHAPYAYGRVLETGRIDIKKLQKNYQAYLESKHAFAKADFEHSQLKCTDQGVEYKGIQAKHIVFAEGYGLKKNPYFKHLPLVGNKGEYLIIKAKELQLTSAIKSSFFIVPLEDDLYKVGATFNWKDKDTLPTKEARIELTEKLSSLITCDYEIVDQEVGVRPTVGDRRALLGVHPEYPQLAVLNGLGTRGIMMSAMLAMYLFDYLEYGKELPVEINITRFGKKK</sequence>
<evidence type="ECO:0000313" key="2">
    <source>
        <dbReference type="EMBL" id="MFC4634850.1"/>
    </source>
</evidence>
<protein>
    <submittedName>
        <fullName evidence="2">NAD(P)/FAD-dependent oxidoreductase</fullName>
        <ecNumber evidence="2">1.-.-.-</ecNumber>
    </submittedName>
</protein>
<reference evidence="3" key="1">
    <citation type="journal article" date="2019" name="Int. J. Syst. Evol. Microbiol.">
        <title>The Global Catalogue of Microorganisms (GCM) 10K type strain sequencing project: providing services to taxonomists for standard genome sequencing and annotation.</title>
        <authorList>
            <consortium name="The Broad Institute Genomics Platform"/>
            <consortium name="The Broad Institute Genome Sequencing Center for Infectious Disease"/>
            <person name="Wu L."/>
            <person name="Ma J."/>
        </authorList>
    </citation>
    <scope>NUCLEOTIDE SEQUENCE [LARGE SCALE GENOMIC DNA]</scope>
    <source>
        <strain evidence="3">YJ-61-S</strain>
    </source>
</reference>
<dbReference type="PANTHER" id="PTHR13847">
    <property type="entry name" value="SARCOSINE DEHYDROGENASE-RELATED"/>
    <property type="match status" value="1"/>
</dbReference>
<dbReference type="Gene3D" id="3.50.50.60">
    <property type="entry name" value="FAD/NAD(P)-binding domain"/>
    <property type="match status" value="1"/>
</dbReference>
<dbReference type="InterPro" id="IPR036188">
    <property type="entry name" value="FAD/NAD-bd_sf"/>
</dbReference>
<gene>
    <name evidence="2" type="ORF">ACFO3O_13085</name>
</gene>
<evidence type="ECO:0000259" key="1">
    <source>
        <dbReference type="Pfam" id="PF01266"/>
    </source>
</evidence>
<dbReference type="SUPFAM" id="SSF51971">
    <property type="entry name" value="Nucleotide-binding domain"/>
    <property type="match status" value="1"/>
</dbReference>
<dbReference type="RefSeq" id="WP_379979508.1">
    <property type="nucleotide sequence ID" value="NZ_JBHSFV010000007.1"/>
</dbReference>
<dbReference type="InterPro" id="IPR006076">
    <property type="entry name" value="FAD-dep_OxRdtase"/>
</dbReference>
<name>A0ABV9I0Q6_9FLAO</name>
<dbReference type="GO" id="GO:0016491">
    <property type="term" value="F:oxidoreductase activity"/>
    <property type="evidence" value="ECO:0007669"/>
    <property type="project" value="UniProtKB-KW"/>
</dbReference>
<organism evidence="2 3">
    <name type="scientific">Dokdonia ponticola</name>
    <dbReference type="NCBI Taxonomy" id="2041041"/>
    <lineage>
        <taxon>Bacteria</taxon>
        <taxon>Pseudomonadati</taxon>
        <taxon>Bacteroidota</taxon>
        <taxon>Flavobacteriia</taxon>
        <taxon>Flavobacteriales</taxon>
        <taxon>Flavobacteriaceae</taxon>
        <taxon>Dokdonia</taxon>
    </lineage>
</organism>
<dbReference type="EMBL" id="JBHSFV010000007">
    <property type="protein sequence ID" value="MFC4634850.1"/>
    <property type="molecule type" value="Genomic_DNA"/>
</dbReference>
<dbReference type="Proteomes" id="UP001596043">
    <property type="component" value="Unassembled WGS sequence"/>
</dbReference>
<dbReference type="EC" id="1.-.-.-" evidence="2"/>
<dbReference type="Pfam" id="PF01266">
    <property type="entry name" value="DAO"/>
    <property type="match status" value="1"/>
</dbReference>
<dbReference type="SUPFAM" id="SSF54373">
    <property type="entry name" value="FAD-linked reductases, C-terminal domain"/>
    <property type="match status" value="1"/>
</dbReference>
<accession>A0ABV9I0Q6</accession>
<dbReference type="Gene3D" id="3.30.9.10">
    <property type="entry name" value="D-Amino Acid Oxidase, subunit A, domain 2"/>
    <property type="match status" value="1"/>
</dbReference>
<keyword evidence="3" id="KW-1185">Reference proteome</keyword>
<evidence type="ECO:0000313" key="3">
    <source>
        <dbReference type="Proteomes" id="UP001596043"/>
    </source>
</evidence>
<comment type="caution">
    <text evidence="2">The sequence shown here is derived from an EMBL/GenBank/DDBJ whole genome shotgun (WGS) entry which is preliminary data.</text>
</comment>